<dbReference type="InterPro" id="IPR052999">
    <property type="entry name" value="PTS1_Protein"/>
</dbReference>
<name>A0A409WCW2_9AGAR</name>
<evidence type="ECO:0000313" key="2">
    <source>
        <dbReference type="Proteomes" id="UP000284842"/>
    </source>
</evidence>
<evidence type="ECO:0008006" key="3">
    <source>
        <dbReference type="Google" id="ProtNLM"/>
    </source>
</evidence>
<dbReference type="EMBL" id="NHTK01005586">
    <property type="protein sequence ID" value="PPQ76316.1"/>
    <property type="molecule type" value="Genomic_DNA"/>
</dbReference>
<organism evidence="1 2">
    <name type="scientific">Panaeolus cyanescens</name>
    <dbReference type="NCBI Taxonomy" id="181874"/>
    <lineage>
        <taxon>Eukaryota</taxon>
        <taxon>Fungi</taxon>
        <taxon>Dikarya</taxon>
        <taxon>Basidiomycota</taxon>
        <taxon>Agaricomycotina</taxon>
        <taxon>Agaricomycetes</taxon>
        <taxon>Agaricomycetidae</taxon>
        <taxon>Agaricales</taxon>
        <taxon>Agaricineae</taxon>
        <taxon>Galeropsidaceae</taxon>
        <taxon>Panaeolus</taxon>
    </lineage>
</organism>
<reference evidence="1 2" key="1">
    <citation type="journal article" date="2018" name="Evol. Lett.">
        <title>Horizontal gene cluster transfer increased hallucinogenic mushroom diversity.</title>
        <authorList>
            <person name="Reynolds H.T."/>
            <person name="Vijayakumar V."/>
            <person name="Gluck-Thaler E."/>
            <person name="Korotkin H.B."/>
            <person name="Matheny P.B."/>
            <person name="Slot J.C."/>
        </authorList>
    </citation>
    <scope>NUCLEOTIDE SEQUENCE [LARGE SCALE GENOMIC DNA]</scope>
    <source>
        <strain evidence="1 2">2629</strain>
    </source>
</reference>
<dbReference type="SUPFAM" id="SSF69118">
    <property type="entry name" value="AhpD-like"/>
    <property type="match status" value="1"/>
</dbReference>
<dbReference type="PANTHER" id="PTHR28180">
    <property type="entry name" value="CONSERVED MITOCHONDRIAL PROTEIN-RELATED"/>
    <property type="match status" value="1"/>
</dbReference>
<comment type="caution">
    <text evidence="1">The sequence shown here is derived from an EMBL/GenBank/DDBJ whole genome shotgun (WGS) entry which is preliminary data.</text>
</comment>
<dbReference type="AlphaFoldDB" id="A0A409WCW2"/>
<dbReference type="OrthoDB" id="5537330at2759"/>
<dbReference type="STRING" id="181874.A0A409WCW2"/>
<gene>
    <name evidence="1" type="ORF">CVT24_009141</name>
</gene>
<proteinExistence type="predicted"/>
<accession>A0A409WCW2</accession>
<evidence type="ECO:0000313" key="1">
    <source>
        <dbReference type="EMBL" id="PPQ76316.1"/>
    </source>
</evidence>
<dbReference type="InParanoid" id="A0A409WCW2"/>
<dbReference type="InterPro" id="IPR029032">
    <property type="entry name" value="AhpD-like"/>
</dbReference>
<dbReference type="Proteomes" id="UP000284842">
    <property type="component" value="Unassembled WGS sequence"/>
</dbReference>
<sequence>QSFKHFNTLPLPSPISPLIQPPNSELKSQHKIIMTTPFTVSSAFLNTLKGLFPPRPSTSPITRKSIVLNNPWYIVAAVAYSASNRPEAVPMVWEHALKDVRSAPVQVDAEAGNSKDEELLLARRIREALFKSGLTCGYAKVINALRALHAVMPEELQEKAILRDTWTTQTLNQVEDKGEVLFPIMYGDTAQTVQSTLDAIYPDMGYFSKTIGYGLVYQDPLSPTSPILPPLESTYSIVASLIATDTPQQIAWHLDNARRQSASIEEARAVRQIAVEAAKQAGVRWLNEVPEL</sequence>
<feature type="non-terminal residue" evidence="1">
    <location>
        <position position="1"/>
    </location>
</feature>
<dbReference type="Gene3D" id="1.20.1290.10">
    <property type="entry name" value="AhpD-like"/>
    <property type="match status" value="1"/>
</dbReference>
<keyword evidence="2" id="KW-1185">Reference proteome</keyword>
<protein>
    <recommendedName>
        <fullName evidence="3">Carboxymuconolactone decarboxylase-like domain-containing protein</fullName>
    </recommendedName>
</protein>
<dbReference type="PANTHER" id="PTHR28180:SF2">
    <property type="entry name" value="PEROXISOMAL PROTEIN 2"/>
    <property type="match status" value="1"/>
</dbReference>